<protein>
    <submittedName>
        <fullName evidence="1">Uncharacterized protein</fullName>
    </submittedName>
</protein>
<gene>
    <name evidence="1" type="ORF">BG61_08555</name>
</gene>
<proteinExistence type="predicted"/>
<sequence>MNKNLTLKMGNCNHRSIAPALIEQVPNGSFDELLALTNREPMMNVIAAYKTFDKRKLRWLKVKLDVP</sequence>
<name>A0A069PB86_9BURK</name>
<comment type="caution">
    <text evidence="1">The sequence shown here is derived from an EMBL/GenBank/DDBJ whole genome shotgun (WGS) entry which is preliminary data.</text>
</comment>
<dbReference type="RefSeq" id="WP_035943218.1">
    <property type="nucleotide sequence ID" value="NZ_CADFFX010000066.1"/>
</dbReference>
<dbReference type="Proteomes" id="UP000027466">
    <property type="component" value="Unassembled WGS sequence"/>
</dbReference>
<dbReference type="AlphaFoldDB" id="A0A069PB86"/>
<accession>A0A069PB86</accession>
<reference evidence="1 2" key="1">
    <citation type="submission" date="2014-03" db="EMBL/GenBank/DDBJ databases">
        <title>Draft Genome Sequences of Four Burkholderia Strains.</title>
        <authorList>
            <person name="Liu X.Y."/>
            <person name="Li C.X."/>
            <person name="Xu J.H."/>
        </authorList>
    </citation>
    <scope>NUCLEOTIDE SEQUENCE [LARGE SCALE GENOMIC DNA]</scope>
    <source>
        <strain evidence="1 2">DSM 50014</strain>
    </source>
</reference>
<dbReference type="EMBL" id="JFHC01000150">
    <property type="protein sequence ID" value="KDR37727.1"/>
    <property type="molecule type" value="Genomic_DNA"/>
</dbReference>
<evidence type="ECO:0000313" key="2">
    <source>
        <dbReference type="Proteomes" id="UP000027466"/>
    </source>
</evidence>
<keyword evidence="2" id="KW-1185">Reference proteome</keyword>
<organism evidence="1 2">
    <name type="scientific">Caballeronia glathei</name>
    <dbReference type="NCBI Taxonomy" id="60547"/>
    <lineage>
        <taxon>Bacteria</taxon>
        <taxon>Pseudomonadati</taxon>
        <taxon>Pseudomonadota</taxon>
        <taxon>Betaproteobacteria</taxon>
        <taxon>Burkholderiales</taxon>
        <taxon>Burkholderiaceae</taxon>
        <taxon>Caballeronia</taxon>
    </lineage>
</organism>
<evidence type="ECO:0000313" key="1">
    <source>
        <dbReference type="EMBL" id="KDR37727.1"/>
    </source>
</evidence>